<dbReference type="SUPFAM" id="SSF88946">
    <property type="entry name" value="Sigma2 domain of RNA polymerase sigma factors"/>
    <property type="match status" value="1"/>
</dbReference>
<name>A0ABY4AIC5_9BURK</name>
<dbReference type="Proteomes" id="UP000831607">
    <property type="component" value="Chromosome"/>
</dbReference>
<dbReference type="SUPFAM" id="SSF88659">
    <property type="entry name" value="Sigma3 and sigma4 domains of RNA polymerase sigma factors"/>
    <property type="match status" value="1"/>
</dbReference>
<proteinExistence type="inferred from homology"/>
<dbReference type="CDD" id="cd06171">
    <property type="entry name" value="Sigma70_r4"/>
    <property type="match status" value="1"/>
</dbReference>
<dbReference type="Gene3D" id="1.10.1740.10">
    <property type="match status" value="1"/>
</dbReference>
<keyword evidence="5" id="KW-0804">Transcription</keyword>
<feature type="domain" description="RNA polymerase sigma-70 region 2" evidence="6">
    <location>
        <begin position="44"/>
        <end position="106"/>
    </location>
</feature>
<dbReference type="Gene3D" id="1.10.10.10">
    <property type="entry name" value="Winged helix-like DNA-binding domain superfamily/Winged helix DNA-binding domain"/>
    <property type="match status" value="1"/>
</dbReference>
<evidence type="ECO:0000256" key="3">
    <source>
        <dbReference type="ARBA" id="ARBA00023082"/>
    </source>
</evidence>
<dbReference type="NCBIfam" id="TIGR02937">
    <property type="entry name" value="sigma70-ECF"/>
    <property type="match status" value="1"/>
</dbReference>
<dbReference type="InterPro" id="IPR013325">
    <property type="entry name" value="RNA_pol_sigma_r2"/>
</dbReference>
<keyword evidence="3" id="KW-0731">Sigma factor</keyword>
<feature type="domain" description="RNA polymerase sigma factor 70 region 4 type 2" evidence="7">
    <location>
        <begin position="133"/>
        <end position="183"/>
    </location>
</feature>
<dbReference type="InterPro" id="IPR036388">
    <property type="entry name" value="WH-like_DNA-bd_sf"/>
</dbReference>
<dbReference type="InterPro" id="IPR013324">
    <property type="entry name" value="RNA_pol_sigma_r3/r4-like"/>
</dbReference>
<evidence type="ECO:0000313" key="9">
    <source>
        <dbReference type="Proteomes" id="UP000831607"/>
    </source>
</evidence>
<accession>A0ABY4AIC5</accession>
<dbReference type="EMBL" id="CP063982">
    <property type="protein sequence ID" value="UOD50039.1"/>
    <property type="molecule type" value="Genomic_DNA"/>
</dbReference>
<evidence type="ECO:0000256" key="2">
    <source>
        <dbReference type="ARBA" id="ARBA00023015"/>
    </source>
</evidence>
<dbReference type="NCBIfam" id="NF009191">
    <property type="entry name" value="PRK12539.1"/>
    <property type="match status" value="1"/>
</dbReference>
<keyword evidence="2" id="KW-0805">Transcription regulation</keyword>
<sequence length="189" mass="21503">MTNKTTQPSEWPADFELKLKPLWLSALAGDNAAYEQALGLLAQRLRGYFARRLRAMPSEVEDLVQETLMAIHVKRATYDKTYAVTAWILAIGKYKLIDFWRRHERTASLHVDINDVDEILVVHETEVGTEHDLSVLLQRLPAAQRTAIELTKLHGLTVKEAAKKTDTSVSAIKVNVHRGMKRLYELIKS</sequence>
<evidence type="ECO:0000313" key="8">
    <source>
        <dbReference type="EMBL" id="UOD50039.1"/>
    </source>
</evidence>
<evidence type="ECO:0000256" key="4">
    <source>
        <dbReference type="ARBA" id="ARBA00023125"/>
    </source>
</evidence>
<dbReference type="RefSeq" id="WP_243478435.1">
    <property type="nucleotide sequence ID" value="NZ_CP063982.1"/>
</dbReference>
<gene>
    <name evidence="8" type="ORF">DHf2319_11450</name>
</gene>
<protein>
    <submittedName>
        <fullName evidence="8">Sigma-70 family RNA polymerase sigma factor</fullName>
    </submittedName>
</protein>
<evidence type="ECO:0000259" key="7">
    <source>
        <dbReference type="Pfam" id="PF08281"/>
    </source>
</evidence>
<dbReference type="InterPro" id="IPR007627">
    <property type="entry name" value="RNA_pol_sigma70_r2"/>
</dbReference>
<dbReference type="InterPro" id="IPR039425">
    <property type="entry name" value="RNA_pol_sigma-70-like"/>
</dbReference>
<keyword evidence="9" id="KW-1185">Reference proteome</keyword>
<reference evidence="8 9" key="1">
    <citation type="submission" date="2020-11" db="EMBL/GenBank/DDBJ databases">
        <title>Algicoccus daihaiensis sp.nov., isolated from Daihai Lake in Inner Mongolia.</title>
        <authorList>
            <person name="Kai J."/>
        </authorList>
    </citation>
    <scope>NUCLEOTIDE SEQUENCE [LARGE SCALE GENOMIC DNA]</scope>
    <source>
        <strain evidence="9">f23</strain>
    </source>
</reference>
<dbReference type="Pfam" id="PF08281">
    <property type="entry name" value="Sigma70_r4_2"/>
    <property type="match status" value="1"/>
</dbReference>
<dbReference type="PANTHER" id="PTHR43133:SF58">
    <property type="entry name" value="ECF RNA POLYMERASE SIGMA FACTOR SIGD"/>
    <property type="match status" value="1"/>
</dbReference>
<comment type="similarity">
    <text evidence="1">Belongs to the sigma-70 factor family. ECF subfamily.</text>
</comment>
<evidence type="ECO:0000256" key="5">
    <source>
        <dbReference type="ARBA" id="ARBA00023163"/>
    </source>
</evidence>
<organism evidence="8 9">
    <name type="scientific">Orrella daihaiensis</name>
    <dbReference type="NCBI Taxonomy" id="2782176"/>
    <lineage>
        <taxon>Bacteria</taxon>
        <taxon>Pseudomonadati</taxon>
        <taxon>Pseudomonadota</taxon>
        <taxon>Betaproteobacteria</taxon>
        <taxon>Burkholderiales</taxon>
        <taxon>Alcaligenaceae</taxon>
        <taxon>Orrella</taxon>
    </lineage>
</organism>
<keyword evidence="4" id="KW-0238">DNA-binding</keyword>
<dbReference type="InterPro" id="IPR014284">
    <property type="entry name" value="RNA_pol_sigma-70_dom"/>
</dbReference>
<dbReference type="InterPro" id="IPR013249">
    <property type="entry name" value="RNA_pol_sigma70_r4_t2"/>
</dbReference>
<dbReference type="PANTHER" id="PTHR43133">
    <property type="entry name" value="RNA POLYMERASE ECF-TYPE SIGMA FACTO"/>
    <property type="match status" value="1"/>
</dbReference>
<evidence type="ECO:0000256" key="1">
    <source>
        <dbReference type="ARBA" id="ARBA00010641"/>
    </source>
</evidence>
<dbReference type="Pfam" id="PF04542">
    <property type="entry name" value="Sigma70_r2"/>
    <property type="match status" value="1"/>
</dbReference>
<evidence type="ECO:0000259" key="6">
    <source>
        <dbReference type="Pfam" id="PF04542"/>
    </source>
</evidence>